<dbReference type="Proteomes" id="UP000681720">
    <property type="component" value="Unassembled WGS sequence"/>
</dbReference>
<dbReference type="GO" id="GO:0007018">
    <property type="term" value="P:microtubule-based movement"/>
    <property type="evidence" value="ECO:0007669"/>
    <property type="project" value="InterPro"/>
</dbReference>
<dbReference type="GO" id="GO:0051959">
    <property type="term" value="F:dynein light intermediate chain binding"/>
    <property type="evidence" value="ECO:0007669"/>
    <property type="project" value="InterPro"/>
</dbReference>
<dbReference type="Pfam" id="PF08385">
    <property type="entry name" value="DHC_N1"/>
    <property type="match status" value="1"/>
</dbReference>
<dbReference type="AlphaFoldDB" id="A0A8S3JAW3"/>
<dbReference type="InterPro" id="IPR013594">
    <property type="entry name" value="Dynein_heavy_tail"/>
</dbReference>
<dbReference type="GO" id="GO:0005858">
    <property type="term" value="C:axonemal dynein complex"/>
    <property type="evidence" value="ECO:0007669"/>
    <property type="project" value="TreeGrafter"/>
</dbReference>
<feature type="domain" description="Dynein heavy chain tail" evidence="2">
    <location>
        <begin position="58"/>
        <end position="187"/>
    </location>
</feature>
<comment type="caution">
    <text evidence="3">The sequence shown here is derived from an EMBL/GenBank/DDBJ whole genome shotgun (WGS) entry which is preliminary data.</text>
</comment>
<organism evidence="3 4">
    <name type="scientific">Rotaria magnacalcarata</name>
    <dbReference type="NCBI Taxonomy" id="392030"/>
    <lineage>
        <taxon>Eukaryota</taxon>
        <taxon>Metazoa</taxon>
        <taxon>Spiralia</taxon>
        <taxon>Gnathifera</taxon>
        <taxon>Rotifera</taxon>
        <taxon>Eurotatoria</taxon>
        <taxon>Bdelloidea</taxon>
        <taxon>Philodinida</taxon>
        <taxon>Philodinidae</taxon>
        <taxon>Rotaria</taxon>
    </lineage>
</organism>
<evidence type="ECO:0000256" key="1">
    <source>
        <dbReference type="ARBA" id="ARBA00008887"/>
    </source>
</evidence>
<gene>
    <name evidence="3" type="ORF">GIL414_LOCUS80751</name>
</gene>
<dbReference type="PANTHER" id="PTHR46532">
    <property type="entry name" value="MALE FERTILITY FACTOR KL5"/>
    <property type="match status" value="1"/>
</dbReference>
<name>A0A8S3JAW3_9BILA</name>
<reference evidence="3" key="1">
    <citation type="submission" date="2021-02" db="EMBL/GenBank/DDBJ databases">
        <authorList>
            <person name="Nowell W R."/>
        </authorList>
    </citation>
    <scope>NUCLEOTIDE SEQUENCE</scope>
</reference>
<evidence type="ECO:0000313" key="3">
    <source>
        <dbReference type="EMBL" id="CAF5213785.1"/>
    </source>
</evidence>
<dbReference type="EMBL" id="CAJOBJ010355638">
    <property type="protein sequence ID" value="CAF5213785.1"/>
    <property type="molecule type" value="Genomic_DNA"/>
</dbReference>
<dbReference type="InterPro" id="IPR026983">
    <property type="entry name" value="DHC"/>
</dbReference>
<dbReference type="PANTHER" id="PTHR46532:SF4">
    <property type="entry name" value="AAA+ ATPASE DOMAIN-CONTAINING PROTEIN"/>
    <property type="match status" value="1"/>
</dbReference>
<protein>
    <recommendedName>
        <fullName evidence="2">Dynein heavy chain tail domain-containing protein</fullName>
    </recommendedName>
</protein>
<evidence type="ECO:0000259" key="2">
    <source>
        <dbReference type="Pfam" id="PF08385"/>
    </source>
</evidence>
<proteinExistence type="inferred from homology"/>
<sequence length="187" mass="22234">MSSSNETLTQRDQLQLGLNRFRLHIKSTLRQMQGEFNLTIPNRDLLVSGDETDEEYVENFEFIVYNWERILQEEMNNELNRRVLNSSPLAELEFWHERSIRITSILEQMKKDDVMKIIRVLTNIDSPSLSGFNNIKLQLQSYLLEATDNYKFLLTIDRHLKILQMEKSFQTIIHMLPNLMQGLKTIW</sequence>
<accession>A0A8S3JAW3</accession>
<dbReference type="GO" id="GO:0045505">
    <property type="term" value="F:dynein intermediate chain binding"/>
    <property type="evidence" value="ECO:0007669"/>
    <property type="project" value="InterPro"/>
</dbReference>
<evidence type="ECO:0000313" key="4">
    <source>
        <dbReference type="Proteomes" id="UP000681720"/>
    </source>
</evidence>
<comment type="similarity">
    <text evidence="1">Belongs to the dynein heavy chain family.</text>
</comment>